<reference evidence="1" key="1">
    <citation type="submission" date="2022-07" db="EMBL/GenBank/DDBJ databases">
        <authorList>
            <person name="Trinca V."/>
            <person name="Uliana J.V.C."/>
            <person name="Torres T.T."/>
            <person name="Ward R.J."/>
            <person name="Monesi N."/>
        </authorList>
    </citation>
    <scope>NUCLEOTIDE SEQUENCE</scope>
    <source>
        <strain evidence="1">HSMRA1968</strain>
        <tissue evidence="1">Whole embryos</tissue>
    </source>
</reference>
<proteinExistence type="predicted"/>
<dbReference type="PANTHER" id="PTHR37159">
    <property type="entry name" value="GH11867P"/>
    <property type="match status" value="1"/>
</dbReference>
<organism evidence="1 2">
    <name type="scientific">Pseudolycoriella hygida</name>
    <dbReference type="NCBI Taxonomy" id="35572"/>
    <lineage>
        <taxon>Eukaryota</taxon>
        <taxon>Metazoa</taxon>
        <taxon>Ecdysozoa</taxon>
        <taxon>Arthropoda</taxon>
        <taxon>Hexapoda</taxon>
        <taxon>Insecta</taxon>
        <taxon>Pterygota</taxon>
        <taxon>Neoptera</taxon>
        <taxon>Endopterygota</taxon>
        <taxon>Diptera</taxon>
        <taxon>Nematocera</taxon>
        <taxon>Sciaroidea</taxon>
        <taxon>Sciaridae</taxon>
        <taxon>Pseudolycoriella</taxon>
    </lineage>
</organism>
<evidence type="ECO:0008006" key="3">
    <source>
        <dbReference type="Google" id="ProtNLM"/>
    </source>
</evidence>
<evidence type="ECO:0000313" key="1">
    <source>
        <dbReference type="EMBL" id="KAJ6633173.1"/>
    </source>
</evidence>
<dbReference type="AlphaFoldDB" id="A0A9Q0MKF7"/>
<sequence>MAEERILTSSEIEAKRYMQNLLTGAFCKPCDIGAGNDCSAILPDWYDEVKFKRGQKYFLDNRFGMLLSNLYGLYTLLADPKGLDVLDSTGKSSTADTAKKRYVSTIVNMLMWYKDDLHPNSKSWKSLLRVRKMHFSASNSAFKKEIGLITQFEICITTFGFIGFAILRPQFLGIRCNDTEGREGFIHFWAVIGHMLGVEDEFNMCLFNVETVEKICLILLRYVFIPLIQLETPKFKGMMESLVTGLSSFLPHMSYNVQMFMVKRIIGVPGYQYCVDLAKEKICPQMFTSEEINAVKEIVRPKVGKYMELYEIVFHDAVPILASQINGSVCHNRTINCVEVGDKKFNWIMRRAGIDSWKIHLNDSKLYTLSKWEQITVRWYCLILTIYKNRVGRCILEMALNFILSRIQRHYDSHNIKLSRVEIAEGPKKNSET</sequence>
<dbReference type="Proteomes" id="UP001151699">
    <property type="component" value="Unassembled WGS sequence"/>
</dbReference>
<keyword evidence="2" id="KW-1185">Reference proteome</keyword>
<dbReference type="PANTHER" id="PTHR37159:SF1">
    <property type="entry name" value="GH11867P"/>
    <property type="match status" value="1"/>
</dbReference>
<dbReference type="EMBL" id="WJQU01002143">
    <property type="protein sequence ID" value="KAJ6633173.1"/>
    <property type="molecule type" value="Genomic_DNA"/>
</dbReference>
<comment type="caution">
    <text evidence="1">The sequence shown here is derived from an EMBL/GenBank/DDBJ whole genome shotgun (WGS) entry which is preliminary data.</text>
</comment>
<name>A0A9Q0MKF7_9DIPT</name>
<evidence type="ECO:0000313" key="2">
    <source>
        <dbReference type="Proteomes" id="UP001151699"/>
    </source>
</evidence>
<protein>
    <recommendedName>
        <fullName evidence="3">ER-bound oxygenase mpaB/mpaB'/Rubber oxygenase catalytic domain-containing protein</fullName>
    </recommendedName>
</protein>
<gene>
    <name evidence="1" type="ORF">Bhyg_16017</name>
</gene>
<dbReference type="OrthoDB" id="6361347at2759"/>
<accession>A0A9Q0MKF7</accession>